<organism evidence="1 2">
    <name type="scientific">Rhizopus microsporus</name>
    <dbReference type="NCBI Taxonomy" id="58291"/>
    <lineage>
        <taxon>Eukaryota</taxon>
        <taxon>Fungi</taxon>
        <taxon>Fungi incertae sedis</taxon>
        <taxon>Mucoromycota</taxon>
        <taxon>Mucoromycotina</taxon>
        <taxon>Mucoromycetes</taxon>
        <taxon>Mucorales</taxon>
        <taxon>Mucorineae</taxon>
        <taxon>Rhizopodaceae</taxon>
        <taxon>Rhizopus</taxon>
    </lineage>
</organism>
<feature type="non-terminal residue" evidence="1">
    <location>
        <position position="200"/>
    </location>
</feature>
<dbReference type="InterPro" id="IPR052055">
    <property type="entry name" value="Hepadnavirus_pol/RT"/>
</dbReference>
<dbReference type="Proteomes" id="UP000242381">
    <property type="component" value="Unassembled WGS sequence"/>
</dbReference>
<dbReference type="InterPro" id="IPR043128">
    <property type="entry name" value="Rev_trsase/Diguanyl_cyclase"/>
</dbReference>
<name>A0A1X0S2R7_RHIZD</name>
<sequence length="200" mass="23870">RDRRERDSYLLPDKILEDMEDTPKIELKDNIKKFQRRTVNYEGGNWTRSGRINKIFIANLKKFNLDAHTVILEKIPRLSVYEYISGKKMDEEARDISTKALRLPTSVRYLEDKDDEDKDMAFDNQDSLSQMFVVREKDKVRPILNCQRINQFIQCQHFKMESVPILRDLIEAGDWMCKIDLKDAYTMVPIHPESRQYLFF</sequence>
<dbReference type="EMBL" id="KV921330">
    <property type="protein sequence ID" value="ORE18438.1"/>
    <property type="molecule type" value="Genomic_DNA"/>
</dbReference>
<dbReference type="InterPro" id="IPR043502">
    <property type="entry name" value="DNA/RNA_pol_sf"/>
</dbReference>
<proteinExistence type="predicted"/>
<dbReference type="Gene3D" id="3.30.70.270">
    <property type="match status" value="1"/>
</dbReference>
<dbReference type="Gene3D" id="3.10.10.10">
    <property type="entry name" value="HIV Type 1 Reverse Transcriptase, subunit A, domain 1"/>
    <property type="match status" value="1"/>
</dbReference>
<evidence type="ECO:0000313" key="1">
    <source>
        <dbReference type="EMBL" id="ORE18438.1"/>
    </source>
</evidence>
<evidence type="ECO:0000313" key="2">
    <source>
        <dbReference type="Proteomes" id="UP000242381"/>
    </source>
</evidence>
<dbReference type="PANTHER" id="PTHR33050:SF7">
    <property type="entry name" value="RIBONUCLEASE H"/>
    <property type="match status" value="1"/>
</dbReference>
<dbReference type="SUPFAM" id="SSF56672">
    <property type="entry name" value="DNA/RNA polymerases"/>
    <property type="match status" value="1"/>
</dbReference>
<protein>
    <recommendedName>
        <fullName evidence="3">Reverse transcriptase domain-containing protein</fullName>
    </recommendedName>
</protein>
<feature type="non-terminal residue" evidence="1">
    <location>
        <position position="1"/>
    </location>
</feature>
<dbReference type="PANTHER" id="PTHR33050">
    <property type="entry name" value="REVERSE TRANSCRIPTASE DOMAIN-CONTAINING PROTEIN"/>
    <property type="match status" value="1"/>
</dbReference>
<gene>
    <name evidence="1" type="ORF">BCV71DRAFT_169499</name>
</gene>
<reference evidence="1 2" key="1">
    <citation type="journal article" date="2016" name="Proc. Natl. Acad. Sci. U.S.A.">
        <title>Lipid metabolic changes in an early divergent fungus govern the establishment of a mutualistic symbiosis with endobacteria.</title>
        <authorList>
            <person name="Lastovetsky O.A."/>
            <person name="Gaspar M.L."/>
            <person name="Mondo S.J."/>
            <person name="LaButti K.M."/>
            <person name="Sandor L."/>
            <person name="Grigoriev I.V."/>
            <person name="Henry S.A."/>
            <person name="Pawlowska T.E."/>
        </authorList>
    </citation>
    <scope>NUCLEOTIDE SEQUENCE [LARGE SCALE GENOMIC DNA]</scope>
    <source>
        <strain evidence="1 2">ATCC 11559</strain>
    </source>
</reference>
<evidence type="ECO:0008006" key="3">
    <source>
        <dbReference type="Google" id="ProtNLM"/>
    </source>
</evidence>
<dbReference type="AlphaFoldDB" id="A0A1X0S2R7"/>
<accession>A0A1X0S2R7</accession>